<keyword evidence="4" id="KW-1003">Cell membrane</keyword>
<evidence type="ECO:0000313" key="10">
    <source>
        <dbReference type="Proteomes" id="UP000304941"/>
    </source>
</evidence>
<dbReference type="EMBL" id="VBVZ01000606">
    <property type="protein sequence ID" value="TLG88193.1"/>
    <property type="molecule type" value="Genomic_DNA"/>
</dbReference>
<keyword evidence="9" id="KW-0547">Nucleotide-binding</keyword>
<dbReference type="InterPro" id="IPR050388">
    <property type="entry name" value="ABC_Ni/Peptide_Import"/>
</dbReference>
<evidence type="ECO:0000259" key="8">
    <source>
        <dbReference type="Pfam" id="PF00005"/>
    </source>
</evidence>
<dbReference type="SUPFAM" id="SSF52540">
    <property type="entry name" value="P-loop containing nucleoside triphosphate hydrolases"/>
    <property type="match status" value="1"/>
</dbReference>
<keyword evidence="10" id="KW-1185">Reference proteome</keyword>
<feature type="domain" description="ABC transporter" evidence="8">
    <location>
        <begin position="27"/>
        <end position="134"/>
    </location>
</feature>
<evidence type="ECO:0000256" key="3">
    <source>
        <dbReference type="ARBA" id="ARBA00022448"/>
    </source>
</evidence>
<evidence type="ECO:0000256" key="2">
    <source>
        <dbReference type="ARBA" id="ARBA00005417"/>
    </source>
</evidence>
<evidence type="ECO:0000256" key="6">
    <source>
        <dbReference type="ARBA" id="ARBA00038852"/>
    </source>
</evidence>
<proteinExistence type="inferred from homology"/>
<dbReference type="PANTHER" id="PTHR43297:SF2">
    <property type="entry name" value="DIPEPTIDE TRANSPORT ATP-BINDING PROTEIN DPPD"/>
    <property type="match status" value="1"/>
</dbReference>
<dbReference type="EC" id="7.4.2.9" evidence="6"/>
<dbReference type="Proteomes" id="UP000304941">
    <property type="component" value="Unassembled WGS sequence"/>
</dbReference>
<dbReference type="Gene3D" id="3.40.50.300">
    <property type="entry name" value="P-loop containing nucleotide triphosphate hydrolases"/>
    <property type="match status" value="1"/>
</dbReference>
<keyword evidence="5" id="KW-0472">Membrane</keyword>
<dbReference type="RefSeq" id="WP_138453742.1">
    <property type="nucleotide sequence ID" value="NZ_VBVZ01000606.1"/>
</dbReference>
<accession>A0ABY2TXE5</accession>
<reference evidence="9 10" key="1">
    <citation type="submission" date="2019-05" db="EMBL/GenBank/DDBJ databases">
        <title>Pseudomonas edaphica sp. nov., isolated from rhizospheric soil of Cistus ladanifer L. in Spain.</title>
        <authorList>
            <person name="Peix A."/>
        </authorList>
    </citation>
    <scope>NUCLEOTIDE SEQUENCE [LARGE SCALE GENOMIC DNA]</scope>
    <source>
        <strain evidence="9 10">RD25</strain>
    </source>
</reference>
<dbReference type="Pfam" id="PF00005">
    <property type="entry name" value="ABC_tran"/>
    <property type="match status" value="1"/>
</dbReference>
<dbReference type="InterPro" id="IPR003439">
    <property type="entry name" value="ABC_transporter-like_ATP-bd"/>
</dbReference>
<comment type="catalytic activity">
    <reaction evidence="7">
        <text>a dipeptide(out) + ATP + H2O = a dipeptide(in) + ADP + phosphate + H(+)</text>
        <dbReference type="Rhea" id="RHEA:23120"/>
        <dbReference type="ChEBI" id="CHEBI:15377"/>
        <dbReference type="ChEBI" id="CHEBI:15378"/>
        <dbReference type="ChEBI" id="CHEBI:30616"/>
        <dbReference type="ChEBI" id="CHEBI:43474"/>
        <dbReference type="ChEBI" id="CHEBI:90799"/>
        <dbReference type="ChEBI" id="CHEBI:456216"/>
        <dbReference type="EC" id="7.4.2.9"/>
    </reaction>
</comment>
<evidence type="ECO:0000256" key="7">
    <source>
        <dbReference type="ARBA" id="ARBA00047356"/>
    </source>
</evidence>
<protein>
    <recommendedName>
        <fullName evidence="6">ABC-type dipeptide transporter</fullName>
        <ecNumber evidence="6">7.4.2.9</ecNumber>
    </recommendedName>
</protein>
<keyword evidence="3" id="KW-0813">Transport</keyword>
<comment type="caution">
    <text evidence="9">The sequence shown here is derived from an EMBL/GenBank/DDBJ whole genome shotgun (WGS) entry which is preliminary data.</text>
</comment>
<evidence type="ECO:0000256" key="1">
    <source>
        <dbReference type="ARBA" id="ARBA00004370"/>
    </source>
</evidence>
<evidence type="ECO:0000256" key="4">
    <source>
        <dbReference type="ARBA" id="ARBA00022475"/>
    </source>
</evidence>
<keyword evidence="9" id="KW-0067">ATP-binding</keyword>
<evidence type="ECO:0000256" key="5">
    <source>
        <dbReference type="ARBA" id="ARBA00023136"/>
    </source>
</evidence>
<sequence>MNPQPVLRVQNLSIELPVGADRSHAVHGISLEVRKGEILCVIGESGSGKSVLSAAIMGDYAKGLRHAGGVIDFLGDDICTLDETRLRQLRGNRIAMIFQEPMAALNPAIRIGKQVEEIFDIHAPQMPQRERRERMLALLEST</sequence>
<dbReference type="PANTHER" id="PTHR43297">
    <property type="entry name" value="OLIGOPEPTIDE TRANSPORT ATP-BINDING PROTEIN APPD"/>
    <property type="match status" value="1"/>
</dbReference>
<evidence type="ECO:0000313" key="9">
    <source>
        <dbReference type="EMBL" id="TLG88193.1"/>
    </source>
</evidence>
<comment type="subcellular location">
    <subcellularLocation>
        <location evidence="1">Membrane</location>
    </subcellularLocation>
</comment>
<dbReference type="InterPro" id="IPR027417">
    <property type="entry name" value="P-loop_NTPase"/>
</dbReference>
<dbReference type="GO" id="GO:0005524">
    <property type="term" value="F:ATP binding"/>
    <property type="evidence" value="ECO:0007669"/>
    <property type="project" value="UniProtKB-KW"/>
</dbReference>
<name>A0ABY2TXE5_9PSED</name>
<feature type="non-terminal residue" evidence="9">
    <location>
        <position position="142"/>
    </location>
</feature>
<organism evidence="9 10">
    <name type="scientific">Pseudomonas edaphica</name>
    <dbReference type="NCBI Taxonomy" id="2006980"/>
    <lineage>
        <taxon>Bacteria</taxon>
        <taxon>Pseudomonadati</taxon>
        <taxon>Pseudomonadota</taxon>
        <taxon>Gammaproteobacteria</taxon>
        <taxon>Pseudomonadales</taxon>
        <taxon>Pseudomonadaceae</taxon>
        <taxon>Pseudomonas</taxon>
    </lineage>
</organism>
<comment type="similarity">
    <text evidence="2">Belongs to the ABC transporter superfamily.</text>
</comment>
<gene>
    <name evidence="9" type="ORF">FEM54_27455</name>
</gene>